<evidence type="ECO:0000313" key="10">
    <source>
        <dbReference type="Proteomes" id="UP000288623"/>
    </source>
</evidence>
<keyword evidence="2" id="KW-0121">Carboxypeptidase</keyword>
<dbReference type="RefSeq" id="WP_126991182.1">
    <property type="nucleotide sequence ID" value="NZ_JTFC01000033.1"/>
</dbReference>
<keyword evidence="5" id="KW-0720">Serine protease</keyword>
<evidence type="ECO:0000313" key="9">
    <source>
        <dbReference type="EMBL" id="RUS53756.1"/>
    </source>
</evidence>
<dbReference type="Pfam" id="PF02016">
    <property type="entry name" value="Peptidase_S66"/>
    <property type="match status" value="1"/>
</dbReference>
<gene>
    <name evidence="9" type="ORF">QI30_13710</name>
</gene>
<dbReference type="InterPro" id="IPR040449">
    <property type="entry name" value="Peptidase_S66_N"/>
</dbReference>
<feature type="domain" description="LD-carboxypeptidase C-terminal" evidence="8">
    <location>
        <begin position="176"/>
        <end position="290"/>
    </location>
</feature>
<dbReference type="InterPro" id="IPR003507">
    <property type="entry name" value="S66_fam"/>
</dbReference>
<dbReference type="AlphaFoldDB" id="A0A433RRE5"/>
<dbReference type="PANTHER" id="PTHR30237">
    <property type="entry name" value="MURAMOYLTETRAPEPTIDE CARBOXYPEPTIDASE"/>
    <property type="match status" value="1"/>
</dbReference>
<keyword evidence="4" id="KW-0378">Hydrolase</keyword>
<proteinExistence type="inferred from homology"/>
<dbReference type="GO" id="GO:0008236">
    <property type="term" value="F:serine-type peptidase activity"/>
    <property type="evidence" value="ECO:0007669"/>
    <property type="project" value="UniProtKB-KW"/>
</dbReference>
<feature type="domain" description="LD-carboxypeptidase N-terminal" evidence="7">
    <location>
        <begin position="14"/>
        <end position="130"/>
    </location>
</feature>
<dbReference type="OrthoDB" id="9807329at2"/>
<dbReference type="SUPFAM" id="SSF141986">
    <property type="entry name" value="LD-carboxypeptidase A C-terminal domain-like"/>
    <property type="match status" value="1"/>
</dbReference>
<evidence type="ECO:0000256" key="4">
    <source>
        <dbReference type="ARBA" id="ARBA00022801"/>
    </source>
</evidence>
<dbReference type="Pfam" id="PF17676">
    <property type="entry name" value="Peptidase_S66C"/>
    <property type="match status" value="1"/>
</dbReference>
<sequence>MRTRPAHLQEGDLVGIVALSSPPNMDNLTRGLQYLEELGLRYILGESVQKHVHYLAGSDRDRARDFEAMIEDPEVKAIFCASGGYGAARVADKIDYMLLEENPKIFWGFSDSTFLHTAIGQLSNLVTFHGPTISSIGHEGLPERTKMMFKQLFAPAEIYYDKNISKLTTIHGGRVRGELVGGNLTRIVNGIGTKFELDTKDKVLLIEDIGIEPAQIDELLNQLKQSRKLEQAAGIIIGDFTLAEPRDYQDSPSVDALLDEYFAHINKPVVSGFKIGHDALNVGLPLGVDVILDADEKYLAVLPGVE</sequence>
<dbReference type="InterPro" id="IPR027461">
    <property type="entry name" value="Carboxypeptidase_A_C_sf"/>
</dbReference>
<dbReference type="EMBL" id="JTFC01000033">
    <property type="protein sequence ID" value="RUS53756.1"/>
    <property type="molecule type" value="Genomic_DNA"/>
</dbReference>
<accession>A0A433RRE5</accession>
<dbReference type="GO" id="GO:0006508">
    <property type="term" value="P:proteolysis"/>
    <property type="evidence" value="ECO:0007669"/>
    <property type="project" value="UniProtKB-KW"/>
</dbReference>
<dbReference type="Proteomes" id="UP000288623">
    <property type="component" value="Unassembled WGS sequence"/>
</dbReference>
<evidence type="ECO:0000256" key="2">
    <source>
        <dbReference type="ARBA" id="ARBA00022645"/>
    </source>
</evidence>
<dbReference type="CDD" id="cd07025">
    <property type="entry name" value="Peptidase_S66"/>
    <property type="match status" value="1"/>
</dbReference>
<keyword evidence="10" id="KW-1185">Reference proteome</keyword>
<dbReference type="Gene3D" id="3.50.30.60">
    <property type="entry name" value="LD-carboxypeptidase A C-terminal domain-like"/>
    <property type="match status" value="1"/>
</dbReference>
<feature type="active site" description="Charge relay system" evidence="6">
    <location>
        <position position="207"/>
    </location>
</feature>
<dbReference type="SUPFAM" id="SSF52317">
    <property type="entry name" value="Class I glutamine amidotransferase-like"/>
    <property type="match status" value="1"/>
</dbReference>
<dbReference type="Gene3D" id="3.40.50.10740">
    <property type="entry name" value="Class I glutamine amidotransferase-like"/>
    <property type="match status" value="1"/>
</dbReference>
<keyword evidence="3" id="KW-0645">Protease</keyword>
<dbReference type="InterPro" id="IPR027478">
    <property type="entry name" value="LdcA_N"/>
</dbReference>
<evidence type="ECO:0000256" key="5">
    <source>
        <dbReference type="ARBA" id="ARBA00022825"/>
    </source>
</evidence>
<dbReference type="InterPro" id="IPR029062">
    <property type="entry name" value="Class_I_gatase-like"/>
</dbReference>
<comment type="caution">
    <text evidence="9">The sequence shown here is derived from an EMBL/GenBank/DDBJ whole genome shotgun (WGS) entry which is preliminary data.</text>
</comment>
<dbReference type="GO" id="GO:0004180">
    <property type="term" value="F:carboxypeptidase activity"/>
    <property type="evidence" value="ECO:0007669"/>
    <property type="project" value="UniProtKB-KW"/>
</dbReference>
<reference evidence="9 10" key="1">
    <citation type="submission" date="2014-11" db="EMBL/GenBank/DDBJ databases">
        <title>Genome sequence and analysis of novel Kurthia sp.</title>
        <authorList>
            <person name="Lawson J.N."/>
            <person name="Gonzalez J.E."/>
            <person name="Rinauldi L."/>
            <person name="Xuan Z."/>
            <person name="Firman A."/>
            <person name="Shaddox L."/>
            <person name="Trudeau A."/>
            <person name="Shah S."/>
            <person name="Reiman D."/>
        </authorList>
    </citation>
    <scope>NUCLEOTIDE SEQUENCE [LARGE SCALE GENOMIC DNA]</scope>
    <source>
        <strain evidence="9 10">3B1D</strain>
    </source>
</reference>
<feature type="active site" description="Charge relay system" evidence="6">
    <location>
        <position position="277"/>
    </location>
</feature>
<evidence type="ECO:0000256" key="6">
    <source>
        <dbReference type="PIRSR" id="PIRSR028757-1"/>
    </source>
</evidence>
<protein>
    <submittedName>
        <fullName evidence="9">Peptidase S66</fullName>
    </submittedName>
</protein>
<dbReference type="InterPro" id="IPR040921">
    <property type="entry name" value="Peptidase_S66C"/>
</dbReference>
<feature type="active site" description="Nucleophile" evidence="6">
    <location>
        <position position="110"/>
    </location>
</feature>
<name>A0A433RRE5_9BACL</name>
<comment type="similarity">
    <text evidence="1">Belongs to the peptidase S66 family.</text>
</comment>
<dbReference type="PIRSF" id="PIRSF028757">
    <property type="entry name" value="LD-carboxypeptidase"/>
    <property type="match status" value="1"/>
</dbReference>
<organism evidence="9 10">
    <name type="scientific">Candidatus Kurthia intestinigallinarum</name>
    <dbReference type="NCBI Taxonomy" id="1562256"/>
    <lineage>
        <taxon>Bacteria</taxon>
        <taxon>Bacillati</taxon>
        <taxon>Bacillota</taxon>
        <taxon>Bacilli</taxon>
        <taxon>Bacillales</taxon>
        <taxon>Caryophanaceae</taxon>
        <taxon>Kurthia</taxon>
    </lineage>
</organism>
<dbReference type="PANTHER" id="PTHR30237:SF2">
    <property type="entry name" value="MUREIN TETRAPEPTIDE CARBOXYPEPTIDASE"/>
    <property type="match status" value="1"/>
</dbReference>
<evidence type="ECO:0000256" key="1">
    <source>
        <dbReference type="ARBA" id="ARBA00010233"/>
    </source>
</evidence>
<evidence type="ECO:0000256" key="3">
    <source>
        <dbReference type="ARBA" id="ARBA00022670"/>
    </source>
</evidence>
<evidence type="ECO:0000259" key="7">
    <source>
        <dbReference type="Pfam" id="PF02016"/>
    </source>
</evidence>
<evidence type="ECO:0000259" key="8">
    <source>
        <dbReference type="Pfam" id="PF17676"/>
    </source>
</evidence>